<sequence>MRDAGRAEGVGDGVHGEDVTGRRLAVQDAGPTDHECAHAPEATGRRAPVRHTAPWAGPRPGRRAAAHFPWWRGAGGSKLDLTGQAAGHAVPLWKESSMDSQLTVVVQIDPVARCRTGTVPVPRPPGGTDPAGVAA</sequence>
<feature type="region of interest" description="Disordered" evidence="1">
    <location>
        <begin position="116"/>
        <end position="135"/>
    </location>
</feature>
<protein>
    <submittedName>
        <fullName evidence="2">Uncharacterized protein</fullName>
    </submittedName>
</protein>
<dbReference type="Proteomes" id="UP000321103">
    <property type="component" value="Unassembled WGS sequence"/>
</dbReference>
<evidence type="ECO:0000256" key="1">
    <source>
        <dbReference type="SAM" id="MobiDB-lite"/>
    </source>
</evidence>
<name>A0A512IDG6_9MICC</name>
<gene>
    <name evidence="2" type="ORF">KTU01_18520</name>
</gene>
<dbReference type="EMBL" id="BJZS01000049">
    <property type="protein sequence ID" value="GEO95729.1"/>
    <property type="molecule type" value="Genomic_DNA"/>
</dbReference>
<comment type="caution">
    <text evidence="2">The sequence shown here is derived from an EMBL/GenBank/DDBJ whole genome shotgun (WGS) entry which is preliminary data.</text>
</comment>
<evidence type="ECO:0000313" key="3">
    <source>
        <dbReference type="Proteomes" id="UP000321103"/>
    </source>
</evidence>
<keyword evidence="3" id="KW-1185">Reference proteome</keyword>
<reference evidence="2 3" key="1">
    <citation type="submission" date="2019-07" db="EMBL/GenBank/DDBJ databases">
        <title>Whole genome shotgun sequence of Kocuria turfanensis NBRC 107627.</title>
        <authorList>
            <person name="Hosoyama A."/>
            <person name="Uohara A."/>
            <person name="Ohji S."/>
            <person name="Ichikawa N."/>
        </authorList>
    </citation>
    <scope>NUCLEOTIDE SEQUENCE [LARGE SCALE GENOMIC DNA]</scope>
    <source>
        <strain evidence="2 3">NBRC 107627</strain>
    </source>
</reference>
<proteinExistence type="predicted"/>
<organism evidence="2 3">
    <name type="scientific">Kocuria turfanensis</name>
    <dbReference type="NCBI Taxonomy" id="388357"/>
    <lineage>
        <taxon>Bacteria</taxon>
        <taxon>Bacillati</taxon>
        <taxon>Actinomycetota</taxon>
        <taxon>Actinomycetes</taxon>
        <taxon>Micrococcales</taxon>
        <taxon>Micrococcaceae</taxon>
        <taxon>Kocuria</taxon>
    </lineage>
</organism>
<feature type="region of interest" description="Disordered" evidence="1">
    <location>
        <begin position="1"/>
        <end position="62"/>
    </location>
</feature>
<accession>A0A512IDG6</accession>
<evidence type="ECO:0000313" key="2">
    <source>
        <dbReference type="EMBL" id="GEO95729.1"/>
    </source>
</evidence>
<dbReference type="STRING" id="388357.GCA_001580365_00282"/>
<dbReference type="AlphaFoldDB" id="A0A512IDG6"/>